<feature type="region of interest" description="Disordered" evidence="17">
    <location>
        <begin position="384"/>
        <end position="423"/>
    </location>
</feature>
<comment type="subunit">
    <text evidence="4">Homomultimer; disulfide-linked. The virus capsid is composed of 72 icosahedral units, each one composed of five disulfide-linked copies of VP1. Interacts with minor capsid proteins VP2 and VP3.</text>
</comment>
<evidence type="ECO:0000256" key="13">
    <source>
        <dbReference type="ARBA" id="ARBA00022890"/>
    </source>
</evidence>
<evidence type="ECO:0000256" key="11">
    <source>
        <dbReference type="ARBA" id="ARBA00022828"/>
    </source>
</evidence>
<dbReference type="GO" id="GO:0075509">
    <property type="term" value="P:endocytosis involved in viral entry into host cell"/>
    <property type="evidence" value="ECO:0007669"/>
    <property type="project" value="UniProtKB-KW"/>
</dbReference>
<proteinExistence type="inferred from homology"/>
<evidence type="ECO:0000313" key="18">
    <source>
        <dbReference type="EMBL" id="AHB32980.1"/>
    </source>
</evidence>
<evidence type="ECO:0000256" key="12">
    <source>
        <dbReference type="ARBA" id="ARBA00022844"/>
    </source>
</evidence>
<keyword evidence="10" id="KW-1161">Viral attachment to host cell</keyword>
<keyword evidence="13" id="KW-1164">Virus endocytosis by host</keyword>
<evidence type="ECO:0000256" key="1">
    <source>
        <dbReference type="ARBA" id="ARBA00004147"/>
    </source>
</evidence>
<evidence type="ECO:0000256" key="8">
    <source>
        <dbReference type="ARBA" id="ARBA00022581"/>
    </source>
</evidence>
<keyword evidence="9" id="KW-1162">Viral penetration into host cytoplasm</keyword>
<evidence type="ECO:0000256" key="17">
    <source>
        <dbReference type="SAM" id="MobiDB-lite"/>
    </source>
</evidence>
<dbReference type="Proteomes" id="UP000125628">
    <property type="component" value="Genome"/>
</dbReference>
<sequence>MAPKRKASSTCKTPKRQCISKSGCCPNVASVPKLLVKGGVEVLSVVTGEDSITQIELYLNPRMGVNSPDLPTTSNWYTYTYDLQPKGSSPDQPIKENLPAYSVARVSLPMLNEDITCDTLQMWEAISVKTEVVGISSLINVHYWDMKRVHDYGAGIPVSGVNYHMFAIGGEPLDLQGLVLDYQTEYPKTTNGGPITIETVLGRKMTPKNQGLDPQAKAKLDKDGNYPIEVWCPDPSKNENSRYYGSIQTGSQTPTVLQFSNTLTTVLLDENGVGPLCKGDGLFISCADIVGFLFKTSGKMALHGLPRYFNVTLRKRWVKNPYPVVNLINSLFSNLMPKVSGQPMEGKDNQVEEVRIYEGSEQLPGDPDIVRFLDKFGQEKTVYPKSSVAPAAVTFQSNQQDKGKAPLKGPQKPSQKESQTQEL</sequence>
<evidence type="ECO:0000256" key="10">
    <source>
        <dbReference type="ARBA" id="ARBA00022804"/>
    </source>
</evidence>
<evidence type="ECO:0000256" key="14">
    <source>
        <dbReference type="ARBA" id="ARBA00022921"/>
    </source>
</evidence>
<keyword evidence="8" id="KW-0945">Host-virus interaction</keyword>
<evidence type="ECO:0000256" key="15">
    <source>
        <dbReference type="ARBA" id="ARBA00023157"/>
    </source>
</evidence>
<evidence type="ECO:0000256" key="9">
    <source>
        <dbReference type="ARBA" id="ARBA00022595"/>
    </source>
</evidence>
<keyword evidence="11" id="KW-1145">T=7 icosahedral capsid protein</keyword>
<protein>
    <submittedName>
        <fullName evidence="18">VP1</fullName>
    </submittedName>
</protein>
<evidence type="ECO:0000256" key="6">
    <source>
        <dbReference type="ARBA" id="ARBA00022561"/>
    </source>
</evidence>
<evidence type="ECO:0000256" key="7">
    <source>
        <dbReference type="ARBA" id="ARBA00022562"/>
    </source>
</evidence>
<organism evidence="18 19">
    <name type="scientific">Merkel cell polyomavirus</name>
    <dbReference type="NCBI Taxonomy" id="493803"/>
    <lineage>
        <taxon>Viruses</taxon>
        <taxon>Monodnaviria</taxon>
        <taxon>Shotokuvirae</taxon>
        <taxon>Cossaviricota</taxon>
        <taxon>Papovaviricetes</taxon>
        <taxon>Sepolyvirales</taxon>
        <taxon>Polyomaviridae</taxon>
        <taxon>Alphapolyomavirus</taxon>
        <taxon>Alphapolyomavirus quintihominis</taxon>
    </lineage>
</organism>
<dbReference type="EMBL" id="KC571692">
    <property type="protein sequence ID" value="AHB32980.1"/>
    <property type="molecule type" value="Genomic_DNA"/>
</dbReference>
<keyword evidence="5" id="KW-0597">Phosphoprotein</keyword>
<dbReference type="InterPro" id="IPR036931">
    <property type="entry name" value="Polyomavir_VP1_sf"/>
</dbReference>
<dbReference type="InterPro" id="IPR000662">
    <property type="entry name" value="Capsid_VP1_Polyomavir"/>
</dbReference>
<evidence type="ECO:0000256" key="16">
    <source>
        <dbReference type="ARBA" id="ARBA00023296"/>
    </source>
</evidence>
<keyword evidence="16" id="KW-1160">Virus entry into host cell</keyword>
<dbReference type="GO" id="GO:0019062">
    <property type="term" value="P:virion attachment to host cell"/>
    <property type="evidence" value="ECO:0007669"/>
    <property type="project" value="UniProtKB-KW"/>
</dbReference>
<evidence type="ECO:0000256" key="2">
    <source>
        <dbReference type="ARBA" id="ARBA00004328"/>
    </source>
</evidence>
<keyword evidence="12" id="KW-0946">Virion</keyword>
<dbReference type="GO" id="GO:0039620">
    <property type="term" value="C:T=7 icosahedral viral capsid"/>
    <property type="evidence" value="ECO:0007669"/>
    <property type="project" value="UniProtKB-KW"/>
</dbReference>
<dbReference type="Pfam" id="PF00718">
    <property type="entry name" value="Polyoma_coat"/>
    <property type="match status" value="1"/>
</dbReference>
<keyword evidence="14" id="KW-0426">Late protein</keyword>
<evidence type="ECO:0000256" key="4">
    <source>
        <dbReference type="ARBA" id="ARBA00011342"/>
    </source>
</evidence>
<dbReference type="GO" id="GO:0042025">
    <property type="term" value="C:host cell nucleus"/>
    <property type="evidence" value="ECO:0007669"/>
    <property type="project" value="UniProtKB-SubCell"/>
</dbReference>
<accession>A0A023IXI7</accession>
<name>A0A023IXI7_9POLY</name>
<keyword evidence="7" id="KW-1048">Host nucleus</keyword>
<dbReference type="Gene3D" id="2.60.175.10">
    <property type="entry name" value="Capsid protein VP1,Polyomavirus"/>
    <property type="match status" value="1"/>
</dbReference>
<comment type="subcellular location">
    <subcellularLocation>
        <location evidence="1">Host nucleus</location>
    </subcellularLocation>
    <subcellularLocation>
        <location evidence="2">Virion</location>
    </subcellularLocation>
</comment>
<evidence type="ECO:0000256" key="3">
    <source>
        <dbReference type="ARBA" id="ARBA00006893"/>
    </source>
</evidence>
<dbReference type="InterPro" id="IPR011222">
    <property type="entry name" value="dsDNA_vir_gr_I_capsid"/>
</dbReference>
<reference evidence="18 19" key="1">
    <citation type="submission" date="2013-02" db="EMBL/GenBank/DDBJ databases">
        <title>Exploring the prevalence of ten human polyomaviruses in fecal specimens of children with acute gastroenteritis: a case-control study.</title>
        <authorList>
            <person name="Li K."/>
            <person name="Guo J."/>
            <person name="Zhao R."/>
            <person name="Xue Y."/>
            <person name="Chen L."/>
            <person name="Yang J."/>
            <person name="Peng J."/>
            <person name="Jin Q."/>
        </authorList>
    </citation>
    <scope>NUCLEOTIDE SEQUENCE [LARGE SCALE GENOMIC DNA]</scope>
    <source>
        <strain evidence="18">HB039C</strain>
    </source>
</reference>
<dbReference type="GO" id="GO:0005198">
    <property type="term" value="F:structural molecule activity"/>
    <property type="evidence" value="ECO:0007669"/>
    <property type="project" value="InterPro"/>
</dbReference>
<keyword evidence="6" id="KW-0167">Capsid protein</keyword>
<dbReference type="SUPFAM" id="SSF88648">
    <property type="entry name" value="Group I dsDNA viruses"/>
    <property type="match status" value="1"/>
</dbReference>
<evidence type="ECO:0000256" key="5">
    <source>
        <dbReference type="ARBA" id="ARBA00022553"/>
    </source>
</evidence>
<comment type="similarity">
    <text evidence="3">Belongs to the polyomaviruses coat protein VP1 family.</text>
</comment>
<evidence type="ECO:0000313" key="19">
    <source>
        <dbReference type="Proteomes" id="UP000125628"/>
    </source>
</evidence>
<keyword evidence="15" id="KW-1015">Disulfide bond</keyword>
<feature type="compositionally biased region" description="Polar residues" evidence="17">
    <location>
        <begin position="412"/>
        <end position="423"/>
    </location>
</feature>